<keyword evidence="2" id="KW-0812">Transmembrane</keyword>
<evidence type="ECO:0000313" key="3">
    <source>
        <dbReference type="EMBL" id="KAK9114857.1"/>
    </source>
</evidence>
<dbReference type="Proteomes" id="UP001420932">
    <property type="component" value="Unassembled WGS sequence"/>
</dbReference>
<comment type="caution">
    <text evidence="3">The sequence shown here is derived from an EMBL/GenBank/DDBJ whole genome shotgun (WGS) entry which is preliminary data.</text>
</comment>
<gene>
    <name evidence="3" type="ORF">Syun_021654</name>
</gene>
<evidence type="ECO:0000313" key="4">
    <source>
        <dbReference type="Proteomes" id="UP001420932"/>
    </source>
</evidence>
<organism evidence="3 4">
    <name type="scientific">Stephania yunnanensis</name>
    <dbReference type="NCBI Taxonomy" id="152371"/>
    <lineage>
        <taxon>Eukaryota</taxon>
        <taxon>Viridiplantae</taxon>
        <taxon>Streptophyta</taxon>
        <taxon>Embryophyta</taxon>
        <taxon>Tracheophyta</taxon>
        <taxon>Spermatophyta</taxon>
        <taxon>Magnoliopsida</taxon>
        <taxon>Ranunculales</taxon>
        <taxon>Menispermaceae</taxon>
        <taxon>Menispermoideae</taxon>
        <taxon>Cissampelideae</taxon>
        <taxon>Stephania</taxon>
    </lineage>
</organism>
<keyword evidence="2" id="KW-0472">Membrane</keyword>
<reference evidence="3 4" key="1">
    <citation type="submission" date="2024-01" db="EMBL/GenBank/DDBJ databases">
        <title>Genome assemblies of Stephania.</title>
        <authorList>
            <person name="Yang L."/>
        </authorList>
    </citation>
    <scope>NUCLEOTIDE SEQUENCE [LARGE SCALE GENOMIC DNA]</scope>
    <source>
        <strain evidence="3">YNDBR</strain>
        <tissue evidence="3">Leaf</tissue>
    </source>
</reference>
<dbReference type="EMBL" id="JBBNAF010000009">
    <property type="protein sequence ID" value="KAK9114857.1"/>
    <property type="molecule type" value="Genomic_DNA"/>
</dbReference>
<evidence type="ECO:0000256" key="1">
    <source>
        <dbReference type="SAM" id="MobiDB-lite"/>
    </source>
</evidence>
<feature type="compositionally biased region" description="Basic and acidic residues" evidence="1">
    <location>
        <begin position="212"/>
        <end position="244"/>
    </location>
</feature>
<accession>A0AAP0IHY2</accession>
<feature type="transmembrane region" description="Helical" evidence="2">
    <location>
        <begin position="352"/>
        <end position="374"/>
    </location>
</feature>
<keyword evidence="2" id="KW-1133">Transmembrane helix</keyword>
<sequence length="453" mass="50847">MDSESFWEHTRRSIGRISISSNLVRGSGDDQRNTRIRRVTLVHYSSQHCQILSINTIRGLMAEVMARDSVRIPVKCRDRDRGLVRLEYRDKDNMIHMVYSLLGVHEGAQLVTEEPSSSRRSPARHGGAQTCRVRWGYDDAASDDRVCLALSRLCDPDPVAPAFGGLRLLGHLSISFPLTLILVGWRPRWSGRVGAGGGADEADQVDVRKRRPESTKRKKREEEAGKRIEIRRGNGEAREGDELHRGRGREGKWFKSLVLETMATRATSNLSERVAHLERMMATMNVPVESTESSVSAQHIEGMKMLVAFLVTRGESHDAMIVIWESKFEELVTDVCGLSSEEKMFLKSRLKWVALVGLLLSLLSLSTYLLLAVYTGRRVFAYHTSITIFSWRPIFGNAHLFMTVLVSEAMASSLSEFKEVSMKSEILSQICDVVAVARLMNATSVIPELQSTT</sequence>
<keyword evidence="4" id="KW-1185">Reference proteome</keyword>
<feature type="region of interest" description="Disordered" evidence="1">
    <location>
        <begin position="193"/>
        <end position="244"/>
    </location>
</feature>
<proteinExistence type="predicted"/>
<protein>
    <submittedName>
        <fullName evidence="3">Uncharacterized protein</fullName>
    </submittedName>
</protein>
<evidence type="ECO:0000256" key="2">
    <source>
        <dbReference type="SAM" id="Phobius"/>
    </source>
</evidence>
<dbReference type="AlphaFoldDB" id="A0AAP0IHY2"/>
<name>A0AAP0IHY2_9MAGN</name>